<reference evidence="4" key="2">
    <citation type="submission" date="2020-09" db="EMBL/GenBank/DDBJ databases">
        <authorList>
            <person name="Sun Q."/>
            <person name="Sedlacek I."/>
        </authorList>
    </citation>
    <scope>NUCLEOTIDE SEQUENCE</scope>
    <source>
        <strain evidence="4">CCM 8711</strain>
    </source>
</reference>
<dbReference type="EMBL" id="BMDO01000002">
    <property type="protein sequence ID" value="GGI50064.1"/>
    <property type="molecule type" value="Genomic_DNA"/>
</dbReference>
<dbReference type="Pfam" id="PF00294">
    <property type="entry name" value="PfkB"/>
    <property type="match status" value="1"/>
</dbReference>
<comment type="caution">
    <text evidence="4">The sequence shown here is derived from an EMBL/GenBank/DDBJ whole genome shotgun (WGS) entry which is preliminary data.</text>
</comment>
<sequence>MLKDKYSSLSLAFCNYFINMLDICCVGHITLDKIITPKATKYMAGGTSFYFSKALRQMEVNFGLVTAVGQSEMPVVDALRTEGIKIQASVSAHSVYFENSYGLNSDHRTQRVLQQADPFTVEQLQPVEAKIFHLGPLLANDMELEVIKYLADKSTLSLDVQGYLRTVQNLKVLPVDWHDKIEALPYIHYLKANEYELEVLTGCTDINQGAQILADQGVKEVIITLGGQGSIILSNGQFYQIPAYKPPTITDATGCGDTYMAGYLYQRVKGASIEQAGNFAAAMAGLKIGASGPFTGTEGDVMAFMNQPR</sequence>
<dbReference type="Proteomes" id="UP000662074">
    <property type="component" value="Unassembled WGS sequence"/>
</dbReference>
<gene>
    <name evidence="4" type="ORF">GCM10011425_12760</name>
</gene>
<organism evidence="4 5">
    <name type="scientific">Mucilaginibacter galii</name>
    <dbReference type="NCBI Taxonomy" id="2005073"/>
    <lineage>
        <taxon>Bacteria</taxon>
        <taxon>Pseudomonadati</taxon>
        <taxon>Bacteroidota</taxon>
        <taxon>Sphingobacteriia</taxon>
        <taxon>Sphingobacteriales</taxon>
        <taxon>Sphingobacteriaceae</taxon>
        <taxon>Mucilaginibacter</taxon>
    </lineage>
</organism>
<keyword evidence="5" id="KW-1185">Reference proteome</keyword>
<keyword evidence="2" id="KW-0418">Kinase</keyword>
<dbReference type="PANTHER" id="PTHR10584:SF166">
    <property type="entry name" value="RIBOKINASE"/>
    <property type="match status" value="1"/>
</dbReference>
<proteinExistence type="predicted"/>
<dbReference type="RefSeq" id="WP_229747057.1">
    <property type="nucleotide sequence ID" value="NZ_BMDO01000002.1"/>
</dbReference>
<dbReference type="PANTHER" id="PTHR10584">
    <property type="entry name" value="SUGAR KINASE"/>
    <property type="match status" value="1"/>
</dbReference>
<evidence type="ECO:0000313" key="5">
    <source>
        <dbReference type="Proteomes" id="UP000662074"/>
    </source>
</evidence>
<feature type="domain" description="Carbohydrate kinase PfkB" evidence="3">
    <location>
        <begin position="36"/>
        <end position="293"/>
    </location>
</feature>
<accession>A0A917J7H4</accession>
<keyword evidence="1" id="KW-0808">Transferase</keyword>
<name>A0A917J7H4_9SPHI</name>
<dbReference type="GO" id="GO:0016301">
    <property type="term" value="F:kinase activity"/>
    <property type="evidence" value="ECO:0007669"/>
    <property type="project" value="UniProtKB-KW"/>
</dbReference>
<evidence type="ECO:0000259" key="3">
    <source>
        <dbReference type="Pfam" id="PF00294"/>
    </source>
</evidence>
<dbReference type="AlphaFoldDB" id="A0A917J7H4"/>
<dbReference type="SUPFAM" id="SSF53613">
    <property type="entry name" value="Ribokinase-like"/>
    <property type="match status" value="1"/>
</dbReference>
<protein>
    <submittedName>
        <fullName evidence="4">Ribokinase</fullName>
    </submittedName>
</protein>
<dbReference type="InterPro" id="IPR011611">
    <property type="entry name" value="PfkB_dom"/>
</dbReference>
<evidence type="ECO:0000256" key="2">
    <source>
        <dbReference type="ARBA" id="ARBA00022777"/>
    </source>
</evidence>
<dbReference type="Gene3D" id="3.40.1190.20">
    <property type="match status" value="1"/>
</dbReference>
<reference evidence="4" key="1">
    <citation type="journal article" date="2014" name="Int. J. Syst. Evol. Microbiol.">
        <title>Complete genome sequence of Corynebacterium casei LMG S-19264T (=DSM 44701T), isolated from a smear-ripened cheese.</title>
        <authorList>
            <consortium name="US DOE Joint Genome Institute (JGI-PGF)"/>
            <person name="Walter F."/>
            <person name="Albersmeier A."/>
            <person name="Kalinowski J."/>
            <person name="Ruckert C."/>
        </authorList>
    </citation>
    <scope>NUCLEOTIDE SEQUENCE</scope>
    <source>
        <strain evidence="4">CCM 8711</strain>
    </source>
</reference>
<dbReference type="InterPro" id="IPR029056">
    <property type="entry name" value="Ribokinase-like"/>
</dbReference>
<evidence type="ECO:0000256" key="1">
    <source>
        <dbReference type="ARBA" id="ARBA00022679"/>
    </source>
</evidence>
<evidence type="ECO:0000313" key="4">
    <source>
        <dbReference type="EMBL" id="GGI50064.1"/>
    </source>
</evidence>